<dbReference type="GO" id="GO:0005912">
    <property type="term" value="C:adherens junction"/>
    <property type="evidence" value="ECO:0007669"/>
    <property type="project" value="TreeGrafter"/>
</dbReference>
<dbReference type="EMBL" id="UZAG01017248">
    <property type="protein sequence ID" value="VDO33713.1"/>
    <property type="molecule type" value="Genomic_DNA"/>
</dbReference>
<dbReference type="GO" id="GO:0001725">
    <property type="term" value="C:stress fiber"/>
    <property type="evidence" value="ECO:0007669"/>
    <property type="project" value="TreeGrafter"/>
</dbReference>
<dbReference type="PANTHER" id="PTHR24214:SF38">
    <property type="entry name" value="PDZ AND LIM DOMAIN PROTEIN ZASP-RELATED"/>
    <property type="match status" value="1"/>
</dbReference>
<evidence type="ECO:0000313" key="5">
    <source>
        <dbReference type="EMBL" id="VDO33713.1"/>
    </source>
</evidence>
<keyword evidence="6" id="KW-1185">Reference proteome</keyword>
<gene>
    <name evidence="5" type="ORF">BTMF_LOCUS9937</name>
</gene>
<comment type="subcellular location">
    <subcellularLocation>
        <location evidence="1">Cytoplasm</location>
    </subcellularLocation>
</comment>
<dbReference type="InterPro" id="IPR001478">
    <property type="entry name" value="PDZ"/>
</dbReference>
<keyword evidence="3" id="KW-0862">Zinc</keyword>
<evidence type="ECO:0000256" key="2">
    <source>
        <dbReference type="ARBA" id="ARBA00022490"/>
    </source>
</evidence>
<keyword evidence="2" id="KW-0963">Cytoplasm</keyword>
<dbReference type="GO" id="GO:0030018">
    <property type="term" value="C:Z disc"/>
    <property type="evidence" value="ECO:0007669"/>
    <property type="project" value="TreeGrafter"/>
</dbReference>
<reference evidence="5 6" key="2">
    <citation type="submission" date="2018-11" db="EMBL/GenBank/DDBJ databases">
        <authorList>
            <consortium name="Pathogen Informatics"/>
        </authorList>
    </citation>
    <scope>NUCLEOTIDE SEQUENCE [LARGE SCALE GENOMIC DNA]</scope>
</reference>
<evidence type="ECO:0000313" key="7">
    <source>
        <dbReference type="WBParaSite" id="BTMF_0001190901-mRNA-1"/>
    </source>
</evidence>
<reference evidence="7" key="1">
    <citation type="submission" date="2017-02" db="UniProtKB">
        <authorList>
            <consortium name="WormBaseParasite"/>
        </authorList>
    </citation>
    <scope>IDENTIFICATION</scope>
</reference>
<dbReference type="GO" id="GO:0061061">
    <property type="term" value="P:muscle structure development"/>
    <property type="evidence" value="ECO:0007669"/>
    <property type="project" value="TreeGrafter"/>
</dbReference>
<dbReference type="PROSITE" id="PS50106">
    <property type="entry name" value="PDZ"/>
    <property type="match status" value="1"/>
</dbReference>
<dbReference type="GO" id="GO:0003779">
    <property type="term" value="F:actin binding"/>
    <property type="evidence" value="ECO:0007669"/>
    <property type="project" value="TreeGrafter"/>
</dbReference>
<dbReference type="SUPFAM" id="SSF50156">
    <property type="entry name" value="PDZ domain-like"/>
    <property type="match status" value="1"/>
</dbReference>
<accession>A0A0R3QW01</accession>
<dbReference type="STRING" id="42155.A0A0R3QW01"/>
<dbReference type="Gene3D" id="2.30.42.10">
    <property type="match status" value="1"/>
</dbReference>
<name>A0A0R3QW01_9BILA</name>
<keyword evidence="3" id="KW-0479">Metal-binding</keyword>
<organism evidence="7">
    <name type="scientific">Brugia timori</name>
    <dbReference type="NCBI Taxonomy" id="42155"/>
    <lineage>
        <taxon>Eukaryota</taxon>
        <taxon>Metazoa</taxon>
        <taxon>Ecdysozoa</taxon>
        <taxon>Nematoda</taxon>
        <taxon>Chromadorea</taxon>
        <taxon>Rhabditida</taxon>
        <taxon>Spirurina</taxon>
        <taxon>Spiruromorpha</taxon>
        <taxon>Filarioidea</taxon>
        <taxon>Onchocercidae</taxon>
        <taxon>Brugia</taxon>
    </lineage>
</organism>
<keyword evidence="3" id="KW-0440">LIM domain</keyword>
<protein>
    <submittedName>
        <fullName evidence="7">PDZ domain-containing protein</fullName>
    </submittedName>
</protein>
<proteinExistence type="predicted"/>
<evidence type="ECO:0000256" key="3">
    <source>
        <dbReference type="ARBA" id="ARBA00023038"/>
    </source>
</evidence>
<evidence type="ECO:0000313" key="6">
    <source>
        <dbReference type="Proteomes" id="UP000280834"/>
    </source>
</evidence>
<dbReference type="Proteomes" id="UP000280834">
    <property type="component" value="Unassembled WGS sequence"/>
</dbReference>
<evidence type="ECO:0000256" key="1">
    <source>
        <dbReference type="ARBA" id="ARBA00004496"/>
    </source>
</evidence>
<dbReference type="SMART" id="SM00228">
    <property type="entry name" value="PDZ"/>
    <property type="match status" value="1"/>
</dbReference>
<dbReference type="GO" id="GO:0051371">
    <property type="term" value="F:muscle alpha-actinin binding"/>
    <property type="evidence" value="ECO:0007669"/>
    <property type="project" value="TreeGrafter"/>
</dbReference>
<dbReference type="PANTHER" id="PTHR24214">
    <property type="entry name" value="PDZ AND LIM DOMAIN PROTEIN ZASP"/>
    <property type="match status" value="1"/>
</dbReference>
<dbReference type="GO" id="GO:0030036">
    <property type="term" value="P:actin cytoskeleton organization"/>
    <property type="evidence" value="ECO:0007669"/>
    <property type="project" value="TreeGrafter"/>
</dbReference>
<sequence>MAYETITVRMNRSNNTIPWGFSVIGGDPAPIRISTVQKESLADKAGLQIGDTITEFSGRTTKGMSLQEARNIIEKVSLEISMLLQRFVFFPINLLFSKSVNFVPNSMAKVNKHLAISTDLLFISHPSLQNFLEFSLVTKIGSITCIST</sequence>
<feature type="domain" description="PDZ" evidence="4">
    <location>
        <begin position="7"/>
        <end position="88"/>
    </location>
</feature>
<evidence type="ECO:0000259" key="4">
    <source>
        <dbReference type="PROSITE" id="PS50106"/>
    </source>
</evidence>
<dbReference type="Pfam" id="PF00595">
    <property type="entry name" value="PDZ"/>
    <property type="match status" value="1"/>
</dbReference>
<dbReference type="WBParaSite" id="BTMF_0001190901-mRNA-1">
    <property type="protein sequence ID" value="BTMF_0001190901-mRNA-1"/>
    <property type="gene ID" value="BTMF_0001190901"/>
</dbReference>
<dbReference type="AlphaFoldDB" id="A0A0R3QW01"/>
<dbReference type="GO" id="GO:0031941">
    <property type="term" value="C:filamentous actin"/>
    <property type="evidence" value="ECO:0007669"/>
    <property type="project" value="TreeGrafter"/>
</dbReference>
<dbReference type="InterPro" id="IPR050604">
    <property type="entry name" value="PDZ-LIM_domain"/>
</dbReference>
<dbReference type="InterPro" id="IPR036034">
    <property type="entry name" value="PDZ_sf"/>
</dbReference>